<gene>
    <name evidence="2" type="ORF">DT065_17430</name>
</gene>
<evidence type="ECO:0000259" key="1">
    <source>
        <dbReference type="Pfam" id="PF11181"/>
    </source>
</evidence>
<accession>A0A345C311</accession>
<dbReference type="OrthoDB" id="2353304at2"/>
<reference evidence="2 3" key="1">
    <citation type="journal article" date="2018" name="J. Microbiol.">
        <title>Salicibibacter kimchii gen. nov., sp. nov., a moderately halophilic and alkalitolerant bacterium in the family Bacillaceae, isolated from kimchi.</title>
        <authorList>
            <person name="Jang J.Y."/>
            <person name="Oh Y.J."/>
            <person name="Lim S.K."/>
            <person name="Park H.K."/>
            <person name="Lee C."/>
            <person name="Kim J.Y."/>
            <person name="Lee M.A."/>
            <person name="Choi H.J."/>
        </authorList>
    </citation>
    <scope>NUCLEOTIDE SEQUENCE [LARGE SCALE GENOMIC DNA]</scope>
    <source>
        <strain evidence="2 3">NKC1-1</strain>
    </source>
</reference>
<dbReference type="Pfam" id="PF11181">
    <property type="entry name" value="YflT"/>
    <property type="match status" value="1"/>
</dbReference>
<evidence type="ECO:0000313" key="3">
    <source>
        <dbReference type="Proteomes" id="UP000252100"/>
    </source>
</evidence>
<feature type="domain" description="General stress protein 17M-like" evidence="1">
    <location>
        <begin position="4"/>
        <end position="98"/>
    </location>
</feature>
<organism evidence="2 3">
    <name type="scientific">Salicibibacter kimchii</name>
    <dbReference type="NCBI Taxonomy" id="2099786"/>
    <lineage>
        <taxon>Bacteria</taxon>
        <taxon>Bacillati</taxon>
        <taxon>Bacillota</taxon>
        <taxon>Bacilli</taxon>
        <taxon>Bacillales</taxon>
        <taxon>Bacillaceae</taxon>
        <taxon>Salicibibacter</taxon>
    </lineage>
</organism>
<evidence type="ECO:0000313" key="2">
    <source>
        <dbReference type="EMBL" id="AXF57592.1"/>
    </source>
</evidence>
<dbReference type="InterPro" id="IPR025889">
    <property type="entry name" value="GSP17M-like_dom"/>
</dbReference>
<keyword evidence="3" id="KW-1185">Reference proteome</keyword>
<name>A0A345C311_9BACI</name>
<dbReference type="Proteomes" id="UP000252100">
    <property type="component" value="Chromosome"/>
</dbReference>
<dbReference type="KEGG" id="rue:DT065_17430"/>
<proteinExistence type="predicted"/>
<dbReference type="RefSeq" id="WP_114375556.1">
    <property type="nucleotide sequence ID" value="NZ_CP031092.1"/>
</dbReference>
<sequence>MAPIYRTFKNDDEAVATIERLKGEIHEDNIYVITHDDDHTERVADRTDANTVGVSETGFGVSVKNIFRKKGDELRAKLEELDFSTTEAERLEEELDKGVTIITVQDPPSGLSI</sequence>
<protein>
    <submittedName>
        <fullName evidence="2">General stress protein</fullName>
    </submittedName>
</protein>
<dbReference type="AlphaFoldDB" id="A0A345C311"/>
<dbReference type="EMBL" id="CP031092">
    <property type="protein sequence ID" value="AXF57592.1"/>
    <property type="molecule type" value="Genomic_DNA"/>
</dbReference>